<dbReference type="GO" id="GO:0003924">
    <property type="term" value="F:GTPase activity"/>
    <property type="evidence" value="ECO:0007669"/>
    <property type="project" value="TreeGrafter"/>
</dbReference>
<dbReference type="SUPFAM" id="SSF52540">
    <property type="entry name" value="P-loop containing nucleoside triphosphate hydrolases"/>
    <property type="match status" value="1"/>
</dbReference>
<evidence type="ECO:0000256" key="2">
    <source>
        <dbReference type="ARBA" id="ARBA00022917"/>
    </source>
</evidence>
<gene>
    <name evidence="3" type="ORF">PHET_12363</name>
</gene>
<evidence type="ECO:0008006" key="5">
    <source>
        <dbReference type="Google" id="ProtNLM"/>
    </source>
</evidence>
<dbReference type="GO" id="GO:0003746">
    <property type="term" value="F:translation elongation factor activity"/>
    <property type="evidence" value="ECO:0007669"/>
    <property type="project" value="UniProtKB-KW"/>
</dbReference>
<reference evidence="3" key="1">
    <citation type="submission" date="2019-05" db="EMBL/GenBank/DDBJ databases">
        <title>Annotation for the trematode Paragonimus heterotremus.</title>
        <authorList>
            <person name="Choi Y.-J."/>
        </authorList>
    </citation>
    <scope>NUCLEOTIDE SEQUENCE</scope>
    <source>
        <strain evidence="3">LC</strain>
    </source>
</reference>
<name>A0A8J4SJ71_9TREM</name>
<protein>
    <recommendedName>
        <fullName evidence="5">Elongation factor G</fullName>
    </recommendedName>
</protein>
<dbReference type="PANTHER" id="PTHR43636">
    <property type="entry name" value="ELONGATION FACTOR G, MITOCHONDRIAL"/>
    <property type="match status" value="1"/>
</dbReference>
<evidence type="ECO:0000313" key="3">
    <source>
        <dbReference type="EMBL" id="KAF5395340.1"/>
    </source>
</evidence>
<feature type="non-terminal residue" evidence="3">
    <location>
        <position position="1"/>
    </location>
</feature>
<keyword evidence="2" id="KW-0648">Protein biosynthesis</keyword>
<dbReference type="Gene3D" id="3.40.50.300">
    <property type="entry name" value="P-loop containing nucleotide triphosphate hydrolases"/>
    <property type="match status" value="1"/>
</dbReference>
<sequence length="78" mass="8552">CLANADESIADAFLNEQELTETQLKTGLRRAVLSRQFVPVLVGSALRNRGVQPVLDAVVDYLPNPGDVEYYALDESSE</sequence>
<dbReference type="Proteomes" id="UP000748531">
    <property type="component" value="Unassembled WGS sequence"/>
</dbReference>
<accession>A0A8J4SJ71</accession>
<comment type="caution">
    <text evidence="3">The sequence shown here is derived from an EMBL/GenBank/DDBJ whole genome shotgun (WGS) entry which is preliminary data.</text>
</comment>
<dbReference type="AlphaFoldDB" id="A0A8J4SJ71"/>
<evidence type="ECO:0000256" key="1">
    <source>
        <dbReference type="ARBA" id="ARBA00022768"/>
    </source>
</evidence>
<evidence type="ECO:0000313" key="4">
    <source>
        <dbReference type="Proteomes" id="UP000748531"/>
    </source>
</evidence>
<proteinExistence type="predicted"/>
<keyword evidence="4" id="KW-1185">Reference proteome</keyword>
<dbReference type="GO" id="GO:0070125">
    <property type="term" value="P:mitochondrial translational elongation"/>
    <property type="evidence" value="ECO:0007669"/>
    <property type="project" value="TreeGrafter"/>
</dbReference>
<dbReference type="EMBL" id="LUCH01014844">
    <property type="protein sequence ID" value="KAF5395340.1"/>
    <property type="molecule type" value="Genomic_DNA"/>
</dbReference>
<dbReference type="InterPro" id="IPR027417">
    <property type="entry name" value="P-loop_NTPase"/>
</dbReference>
<organism evidence="3 4">
    <name type="scientific">Paragonimus heterotremus</name>
    <dbReference type="NCBI Taxonomy" id="100268"/>
    <lineage>
        <taxon>Eukaryota</taxon>
        <taxon>Metazoa</taxon>
        <taxon>Spiralia</taxon>
        <taxon>Lophotrochozoa</taxon>
        <taxon>Platyhelminthes</taxon>
        <taxon>Trematoda</taxon>
        <taxon>Digenea</taxon>
        <taxon>Plagiorchiida</taxon>
        <taxon>Troglotremata</taxon>
        <taxon>Troglotrematidae</taxon>
        <taxon>Paragonimus</taxon>
    </lineage>
</organism>
<dbReference type="PANTHER" id="PTHR43636:SF2">
    <property type="entry name" value="ELONGATION FACTOR G, MITOCHONDRIAL"/>
    <property type="match status" value="1"/>
</dbReference>
<dbReference type="OrthoDB" id="6271304at2759"/>
<keyword evidence="1" id="KW-0251">Elongation factor</keyword>
<dbReference type="GO" id="GO:0005739">
    <property type="term" value="C:mitochondrion"/>
    <property type="evidence" value="ECO:0007669"/>
    <property type="project" value="TreeGrafter"/>
</dbReference>